<keyword evidence="2" id="KW-1185">Reference proteome</keyword>
<proteinExistence type="predicted"/>
<dbReference type="EMBL" id="JASBWR010000040">
    <property type="protein sequence ID" value="KAJ9104370.1"/>
    <property type="molecule type" value="Genomic_DNA"/>
</dbReference>
<name>A0ACC2VZQ8_9TREE</name>
<reference evidence="1" key="1">
    <citation type="submission" date="2023-04" db="EMBL/GenBank/DDBJ databases">
        <title>Draft Genome sequencing of Naganishia species isolated from polar environments using Oxford Nanopore Technology.</title>
        <authorList>
            <person name="Leo P."/>
            <person name="Venkateswaran K."/>
        </authorList>
    </citation>
    <scope>NUCLEOTIDE SEQUENCE</scope>
    <source>
        <strain evidence="1">MNA-CCFEE 5261</strain>
    </source>
</reference>
<organism evidence="1 2">
    <name type="scientific">Naganishia cerealis</name>
    <dbReference type="NCBI Taxonomy" id="610337"/>
    <lineage>
        <taxon>Eukaryota</taxon>
        <taxon>Fungi</taxon>
        <taxon>Dikarya</taxon>
        <taxon>Basidiomycota</taxon>
        <taxon>Agaricomycotina</taxon>
        <taxon>Tremellomycetes</taxon>
        <taxon>Filobasidiales</taxon>
        <taxon>Filobasidiaceae</taxon>
        <taxon>Naganishia</taxon>
    </lineage>
</organism>
<protein>
    <submittedName>
        <fullName evidence="1">Uncharacterized protein</fullName>
    </submittedName>
</protein>
<sequence length="982" mass="111936">MSSQQLPSPQRREELAKQNAAAWDDLDPPVTTGYDSSFKKNTAFIKKVKASINEAQYKLLVRDIATLSLEKYLPEIIPAVFEGLCKISKPEDVAAALEVTTALHTRFKLEFSSGLLGLFFQGIDPTTTTSIRQRNLLRLMMEFHLIGLFRTVGGTTKDALPDRLAKRFAEIKDEDAVVIAVKEVLAYDVTLEGALSVATGFLRRYGEQLTPKLKTLFVAYAQESFKVLQSVAADTAKLTKANRKKALKVGRILEEENVKLEEQEQLYEKFQRACEYLAEILDLQMPTLATPAADMTTESSVELVRNTEDVDMVWESAAERDFYTKIPTLENLPASETQLEEDAASRMTALLAKLSVAGDEDVSLLVSEFNLGLNNKASRQRIRRLCTESTNFSNFKIVAKFLKMNEQSLGPTINEIIVALDDKLRGQIYHDKLNFRSVYFFVELVKFKLIPTHVVFHKIRKLILNIKNIHNTDIIAVFFEQCGRFLLHDTDYRPFMVEMLDLLQSEQKNKNLTIHDKLSIRTLLMMIDPPEVKVERKRKILPPEEQFLLHVFHTELTSAPRTATSVGTIITQCNWSANQVAYSTLERIFSRPQDVNFDVIHNLAVVLQRYVKHDRQLLVRVVDTTVENIIRGLEIDDYKIKRDRLCDVLYLGELWNCGLVTSKLVVTILFTIITFGHPNNQPLPSITSGFDDSLNYFRLHLCVALMKRIASTFVFPKKYFALLEYYCHCKDRPLPLELEQNLEQLYTAQNINRCNSLAESMAQLKLVIEEERKPQSNNTSTESNSETLKESRETILEEDEDLELLAGILSEDEDTDDDEEEDEVEDDDDDEEEEEDEDEDLEAELESNGEEDEDNEVEELSEDELTDSSEESHSESSSDDDNFENDLVAAELDKEYLRIVVDAYNKTKANSNRSIKLNVPIPRTNVPPGGPSRAVGLITRRGKNVDVRAINITDNRGVDLSKKEDEAKRHREKIMNLVLNME</sequence>
<comment type="caution">
    <text evidence="1">The sequence shown here is derived from an EMBL/GenBank/DDBJ whole genome shotgun (WGS) entry which is preliminary data.</text>
</comment>
<gene>
    <name evidence="1" type="ORF">QFC19_004012</name>
</gene>
<dbReference type="Proteomes" id="UP001241377">
    <property type="component" value="Unassembled WGS sequence"/>
</dbReference>
<evidence type="ECO:0000313" key="1">
    <source>
        <dbReference type="EMBL" id="KAJ9104370.1"/>
    </source>
</evidence>
<accession>A0ACC2VZQ8</accession>
<evidence type="ECO:0000313" key="2">
    <source>
        <dbReference type="Proteomes" id="UP001241377"/>
    </source>
</evidence>